<gene>
    <name evidence="1" type="ORF">MNR06_08150</name>
</gene>
<protein>
    <recommendedName>
        <fullName evidence="3">VWFA domain-containing protein</fullName>
    </recommendedName>
</protein>
<evidence type="ECO:0000313" key="1">
    <source>
        <dbReference type="EMBL" id="UOF02924.1"/>
    </source>
</evidence>
<organism evidence="1 2">
    <name type="scientific">Bdellovibrio reynosensis</name>
    <dbReference type="NCBI Taxonomy" id="2835041"/>
    <lineage>
        <taxon>Bacteria</taxon>
        <taxon>Pseudomonadati</taxon>
        <taxon>Bdellovibrionota</taxon>
        <taxon>Bdellovibrionia</taxon>
        <taxon>Bdellovibrionales</taxon>
        <taxon>Pseudobdellovibrionaceae</taxon>
        <taxon>Bdellovibrio</taxon>
    </lineage>
</organism>
<evidence type="ECO:0000313" key="2">
    <source>
        <dbReference type="Proteomes" id="UP000830116"/>
    </source>
</evidence>
<accession>A0ABY4CEP1</accession>
<evidence type="ECO:0008006" key="3">
    <source>
        <dbReference type="Google" id="ProtNLM"/>
    </source>
</evidence>
<proteinExistence type="predicted"/>
<dbReference type="RefSeq" id="WP_243540743.1">
    <property type="nucleotide sequence ID" value="NZ_CP093442.1"/>
</dbReference>
<sequence>MNSLTRMAALSFLIGLYVGCSPVKFSLDDSKCKDSGCVVENGKYSFNYSATAGYGKVDILIVNDNSASMSFEQARLAPRFANFIGDLDSRNINYRIGMVSTDVAGANKGALLSFGGSPYLTPQNADRLSLFNQTIQRPETLACEKFIANWIRNNGGNTSSINSSAYSAAYAQNCPSGDERGVYAANLVVNNNPSSFIRSDAHLAIIFLGDEDERSGLYCEQRNSNGACVKMSSQFAFDQMDQPGFLISNVKDKLGADKFNSLSVHAIVVKDQACLNQQNSQALDNYAPTTGLVSGSYGANFLAFTNQGWGMAADICSSDYTSQLGQIRTQITDRIKDIVLNCSNPTDLIVTVSGSPVSHHIDGKTLKFNQYLAPGTSVTLSYKCDSLN</sequence>
<name>A0ABY4CEP1_9BACT</name>
<dbReference type="Proteomes" id="UP000830116">
    <property type="component" value="Chromosome"/>
</dbReference>
<keyword evidence="2" id="KW-1185">Reference proteome</keyword>
<reference evidence="1" key="1">
    <citation type="submission" date="2022-03" db="EMBL/GenBank/DDBJ databases">
        <title>Genome Identification and Characterization of new species Bdellovibrio reynosense LBG001 sp. nov. from a Mexico soil sample.</title>
        <authorList>
            <person name="Camilli A."/>
            <person name="Ajao Y."/>
            <person name="Guo X."/>
        </authorList>
    </citation>
    <scope>NUCLEOTIDE SEQUENCE</scope>
    <source>
        <strain evidence="1">LBG001</strain>
    </source>
</reference>
<dbReference type="EMBL" id="CP093442">
    <property type="protein sequence ID" value="UOF02924.1"/>
    <property type="molecule type" value="Genomic_DNA"/>
</dbReference>